<comment type="caution">
    <text evidence="1">The sequence shown here is derived from an EMBL/GenBank/DDBJ whole genome shotgun (WGS) entry which is preliminary data.</text>
</comment>
<evidence type="ECO:0000313" key="2">
    <source>
        <dbReference type="Proteomes" id="UP001162992"/>
    </source>
</evidence>
<name>A0ACC2AVE1_DIPCM</name>
<gene>
    <name evidence="1" type="ORF">O6H91_19G033700</name>
</gene>
<proteinExistence type="predicted"/>
<sequence>MAYACQMQSSFHSFQTQLWDVELTAEAVTSPLVLDEFIKTGEYSDSDCRLPEQYILPEQLCPQVAYNSYTEGTPVIDLKSFTMSDDQSTLQNSIEEVAKALKEWRIFHVINHGVRKEVIQALRAQTARLFKLPLAQKMLGHVTGSMLGYSANEATVTDCQKLPWSEAFTVMGSPELHVREYASKIWPHDHDTFSCACEEYGSCFRQLAEQIMNILINVLEVDPGHFEELRKRPLVALHPNHYPICPEPDKTLGLGPHTDPGFFTLLLLDENVGGLQIEKDGKWIAIRPLKDAITYITGDCIEVTSQGRYKAVRHRAVTNSKQPRSSISFMYAPTPTATISCPPELITEEQPQIYRPFTWDDILAIRKSRATEIHQGKLRIIDTFMKI</sequence>
<keyword evidence="2" id="KW-1185">Reference proteome</keyword>
<protein>
    <submittedName>
        <fullName evidence="1">Uncharacterized protein</fullName>
    </submittedName>
</protein>
<dbReference type="Proteomes" id="UP001162992">
    <property type="component" value="Chromosome 19"/>
</dbReference>
<accession>A0ACC2AVE1</accession>
<dbReference type="EMBL" id="CM055110">
    <property type="protein sequence ID" value="KAJ7521004.1"/>
    <property type="molecule type" value="Genomic_DNA"/>
</dbReference>
<organism evidence="1 2">
    <name type="scientific">Diphasiastrum complanatum</name>
    <name type="common">Issler's clubmoss</name>
    <name type="synonym">Lycopodium complanatum</name>
    <dbReference type="NCBI Taxonomy" id="34168"/>
    <lineage>
        <taxon>Eukaryota</taxon>
        <taxon>Viridiplantae</taxon>
        <taxon>Streptophyta</taxon>
        <taxon>Embryophyta</taxon>
        <taxon>Tracheophyta</taxon>
        <taxon>Lycopodiopsida</taxon>
        <taxon>Lycopodiales</taxon>
        <taxon>Lycopodiaceae</taxon>
        <taxon>Lycopodioideae</taxon>
        <taxon>Diphasiastrum</taxon>
    </lineage>
</organism>
<reference evidence="2" key="1">
    <citation type="journal article" date="2024" name="Proc. Natl. Acad. Sci. U.S.A.">
        <title>Extraordinary preservation of gene collinearity over three hundred million years revealed in homosporous lycophytes.</title>
        <authorList>
            <person name="Li C."/>
            <person name="Wickell D."/>
            <person name="Kuo L.Y."/>
            <person name="Chen X."/>
            <person name="Nie B."/>
            <person name="Liao X."/>
            <person name="Peng D."/>
            <person name="Ji J."/>
            <person name="Jenkins J."/>
            <person name="Williams M."/>
            <person name="Shu S."/>
            <person name="Plott C."/>
            <person name="Barry K."/>
            <person name="Rajasekar S."/>
            <person name="Grimwood J."/>
            <person name="Han X."/>
            <person name="Sun S."/>
            <person name="Hou Z."/>
            <person name="He W."/>
            <person name="Dai G."/>
            <person name="Sun C."/>
            <person name="Schmutz J."/>
            <person name="Leebens-Mack J.H."/>
            <person name="Li F.W."/>
            <person name="Wang L."/>
        </authorList>
    </citation>
    <scope>NUCLEOTIDE SEQUENCE [LARGE SCALE GENOMIC DNA]</scope>
    <source>
        <strain evidence="2">cv. PW_Plant_1</strain>
    </source>
</reference>
<evidence type="ECO:0000313" key="1">
    <source>
        <dbReference type="EMBL" id="KAJ7521004.1"/>
    </source>
</evidence>